<feature type="repeat" description="ANK" evidence="3">
    <location>
        <begin position="1"/>
        <end position="25"/>
    </location>
</feature>
<organism evidence="4 5">
    <name type="scientific">Aspergillus steynii IBT 23096</name>
    <dbReference type="NCBI Taxonomy" id="1392250"/>
    <lineage>
        <taxon>Eukaryota</taxon>
        <taxon>Fungi</taxon>
        <taxon>Dikarya</taxon>
        <taxon>Ascomycota</taxon>
        <taxon>Pezizomycotina</taxon>
        <taxon>Eurotiomycetes</taxon>
        <taxon>Eurotiomycetidae</taxon>
        <taxon>Eurotiales</taxon>
        <taxon>Aspergillaceae</taxon>
        <taxon>Aspergillus</taxon>
        <taxon>Aspergillus subgen. Circumdati</taxon>
    </lineage>
</organism>
<dbReference type="OrthoDB" id="4509034at2759"/>
<dbReference type="PANTHER" id="PTHR24171">
    <property type="entry name" value="ANKYRIN REPEAT DOMAIN-CONTAINING PROTEIN 39-RELATED"/>
    <property type="match status" value="1"/>
</dbReference>
<name>A0A2I2G5R0_9EURO</name>
<comment type="caution">
    <text evidence="4">The sequence shown here is derived from an EMBL/GenBank/DDBJ whole genome shotgun (WGS) entry which is preliminary data.</text>
</comment>
<dbReference type="EMBL" id="MSFO01000005">
    <property type="protein sequence ID" value="PLB48210.1"/>
    <property type="molecule type" value="Genomic_DNA"/>
</dbReference>
<dbReference type="VEuPathDB" id="FungiDB:P170DRAFT_311826"/>
<dbReference type="Pfam" id="PF12796">
    <property type="entry name" value="Ank_2"/>
    <property type="match status" value="1"/>
</dbReference>
<dbReference type="SUPFAM" id="SSF48403">
    <property type="entry name" value="Ankyrin repeat"/>
    <property type="match status" value="1"/>
</dbReference>
<dbReference type="PROSITE" id="PS50297">
    <property type="entry name" value="ANK_REP_REGION"/>
    <property type="match status" value="2"/>
</dbReference>
<dbReference type="InterPro" id="IPR002110">
    <property type="entry name" value="Ankyrin_rpt"/>
</dbReference>
<feature type="repeat" description="ANK" evidence="3">
    <location>
        <begin position="26"/>
        <end position="50"/>
    </location>
</feature>
<feature type="non-terminal residue" evidence="4">
    <location>
        <position position="1"/>
    </location>
</feature>
<reference evidence="4 5" key="1">
    <citation type="submission" date="2016-12" db="EMBL/GenBank/DDBJ databases">
        <title>The genomes of Aspergillus section Nigri reveals drivers in fungal speciation.</title>
        <authorList>
            <consortium name="DOE Joint Genome Institute"/>
            <person name="Vesth T.C."/>
            <person name="Nybo J."/>
            <person name="Theobald S."/>
            <person name="Brandl J."/>
            <person name="Frisvad J.C."/>
            <person name="Nielsen K.F."/>
            <person name="Lyhne E.K."/>
            <person name="Kogle M.E."/>
            <person name="Kuo A."/>
            <person name="Riley R."/>
            <person name="Clum A."/>
            <person name="Nolan M."/>
            <person name="Lipzen A."/>
            <person name="Salamov A."/>
            <person name="Henrissat B."/>
            <person name="Wiebenga A."/>
            <person name="De Vries R.P."/>
            <person name="Grigoriev I.V."/>
            <person name="Mortensen U.H."/>
            <person name="Andersen M.R."/>
            <person name="Baker S.E."/>
        </authorList>
    </citation>
    <scope>NUCLEOTIDE SEQUENCE [LARGE SCALE GENOMIC DNA]</scope>
    <source>
        <strain evidence="4 5">IBT 23096</strain>
    </source>
</reference>
<keyword evidence="1" id="KW-0677">Repeat</keyword>
<sequence>AAYTGRANIVQLLLDHGADIDEQDYYGWTPLVRARKYGHADVVRVLLNHG</sequence>
<evidence type="ECO:0000256" key="1">
    <source>
        <dbReference type="ARBA" id="ARBA00022737"/>
    </source>
</evidence>
<dbReference type="GeneID" id="36550952"/>
<protein>
    <submittedName>
        <fullName evidence="4">Uncharacterized protein</fullName>
    </submittedName>
</protein>
<feature type="non-terminal residue" evidence="4">
    <location>
        <position position="50"/>
    </location>
</feature>
<evidence type="ECO:0000256" key="2">
    <source>
        <dbReference type="ARBA" id="ARBA00023043"/>
    </source>
</evidence>
<evidence type="ECO:0000256" key="3">
    <source>
        <dbReference type="PROSITE-ProRule" id="PRU00023"/>
    </source>
</evidence>
<evidence type="ECO:0000313" key="4">
    <source>
        <dbReference type="EMBL" id="PLB48210.1"/>
    </source>
</evidence>
<dbReference type="Gene3D" id="1.25.40.20">
    <property type="entry name" value="Ankyrin repeat-containing domain"/>
    <property type="match status" value="1"/>
</dbReference>
<accession>A0A2I2G5R0</accession>
<dbReference type="STRING" id="1392250.A0A2I2G5R0"/>
<proteinExistence type="predicted"/>
<dbReference type="RefSeq" id="XP_024703512.1">
    <property type="nucleotide sequence ID" value="XM_024843252.1"/>
</dbReference>
<dbReference type="InterPro" id="IPR036770">
    <property type="entry name" value="Ankyrin_rpt-contain_sf"/>
</dbReference>
<evidence type="ECO:0000313" key="5">
    <source>
        <dbReference type="Proteomes" id="UP000234275"/>
    </source>
</evidence>
<keyword evidence="2 3" id="KW-0040">ANK repeat</keyword>
<keyword evidence="5" id="KW-1185">Reference proteome</keyword>
<dbReference type="AlphaFoldDB" id="A0A2I2G5R0"/>
<dbReference type="Proteomes" id="UP000234275">
    <property type="component" value="Unassembled WGS sequence"/>
</dbReference>
<dbReference type="PROSITE" id="PS50088">
    <property type="entry name" value="ANK_REPEAT"/>
    <property type="match status" value="2"/>
</dbReference>
<gene>
    <name evidence="4" type="ORF">P170DRAFT_311826</name>
</gene>